<evidence type="ECO:0000313" key="1">
    <source>
        <dbReference type="EMBL" id="CAG2254895.1"/>
    </source>
</evidence>
<dbReference type="AlphaFoldDB" id="A0A8S3VBU9"/>
<proteinExistence type="predicted"/>
<dbReference type="OrthoDB" id="6146639at2759"/>
<gene>
    <name evidence="1" type="ORF">MEDL_66353</name>
</gene>
<name>A0A8S3VBU9_MYTED</name>
<organism evidence="1 2">
    <name type="scientific">Mytilus edulis</name>
    <name type="common">Blue mussel</name>
    <dbReference type="NCBI Taxonomy" id="6550"/>
    <lineage>
        <taxon>Eukaryota</taxon>
        <taxon>Metazoa</taxon>
        <taxon>Spiralia</taxon>
        <taxon>Lophotrochozoa</taxon>
        <taxon>Mollusca</taxon>
        <taxon>Bivalvia</taxon>
        <taxon>Autobranchia</taxon>
        <taxon>Pteriomorphia</taxon>
        <taxon>Mytilida</taxon>
        <taxon>Mytiloidea</taxon>
        <taxon>Mytilidae</taxon>
        <taxon>Mytilinae</taxon>
        <taxon>Mytilus</taxon>
    </lineage>
</organism>
<accession>A0A8S3VBU9</accession>
<dbReference type="Gene3D" id="1.10.10.10">
    <property type="entry name" value="Winged helix-like DNA-binding domain superfamily/Winged helix DNA-binding domain"/>
    <property type="match status" value="1"/>
</dbReference>
<dbReference type="EMBL" id="CAJPWZ010003256">
    <property type="protein sequence ID" value="CAG2254895.1"/>
    <property type="molecule type" value="Genomic_DNA"/>
</dbReference>
<evidence type="ECO:0008006" key="3">
    <source>
        <dbReference type="Google" id="ProtNLM"/>
    </source>
</evidence>
<protein>
    <recommendedName>
        <fullName evidence="3">C-terminal of Roc (COR) domain-containing protein</fullName>
    </recommendedName>
</protein>
<dbReference type="InterPro" id="IPR036388">
    <property type="entry name" value="WH-like_DNA-bd_sf"/>
</dbReference>
<dbReference type="Proteomes" id="UP000683360">
    <property type="component" value="Unassembled WGS sequence"/>
</dbReference>
<reference evidence="1" key="1">
    <citation type="submission" date="2021-03" db="EMBL/GenBank/DDBJ databases">
        <authorList>
            <person name="Bekaert M."/>
        </authorList>
    </citation>
    <scope>NUCLEOTIDE SEQUENCE</scope>
</reference>
<evidence type="ECO:0000313" key="2">
    <source>
        <dbReference type="Proteomes" id="UP000683360"/>
    </source>
</evidence>
<sequence length="208" mass="24331">MHDKITEKGSIDLDPPVVLVGSHKDKVEPSEGEEIEDACKDCLDRYTKDVSDDACGHIRDEYFISNIADDNSIFQAIRQDILNLARKMRTWDIDYPLKFIQLEKRLHIKKEELQIPIISFTDIKEISTETTQPLSEEELILYLKFHHEIRALVYFEDLPGYIILDTQWLSDAFKTIVTPKTFQLNVRDIKERNSGTTSMKEEFYIVKF</sequence>
<comment type="caution">
    <text evidence="1">The sequence shown here is derived from an EMBL/GenBank/DDBJ whole genome shotgun (WGS) entry which is preliminary data.</text>
</comment>
<keyword evidence="2" id="KW-1185">Reference proteome</keyword>